<dbReference type="STRING" id="1123034.GCA_000685805_02504"/>
<dbReference type="InterPro" id="IPR026835">
    <property type="entry name" value="YqcG_C"/>
</dbReference>
<dbReference type="Pfam" id="PF14410">
    <property type="entry name" value="GH-E"/>
    <property type="match status" value="1"/>
</dbReference>
<dbReference type="AlphaFoldDB" id="A0A379LJ09"/>
<evidence type="ECO:0000313" key="4">
    <source>
        <dbReference type="Proteomes" id="UP000254123"/>
    </source>
</evidence>
<dbReference type="RefSeq" id="WP_028859924.1">
    <property type="nucleotide sequence ID" value="NZ_CAJHAQ010000001.1"/>
</dbReference>
<name>A0A379LJ09_9GAMM</name>
<dbReference type="Proteomes" id="UP000254123">
    <property type="component" value="Unassembled WGS sequence"/>
</dbReference>
<organism evidence="3 4">
    <name type="scientific">Psychrobacter phenylpyruvicus</name>
    <dbReference type="NCBI Taxonomy" id="29432"/>
    <lineage>
        <taxon>Bacteria</taxon>
        <taxon>Pseudomonadati</taxon>
        <taxon>Pseudomonadota</taxon>
        <taxon>Gammaproteobacteria</taxon>
        <taxon>Moraxellales</taxon>
        <taxon>Moraxellaceae</taxon>
        <taxon>Psychrobacter</taxon>
    </lineage>
</organism>
<sequence length="210" mass="23467">MTGKPKPDSGIGAAETGGAILAVSDAPDGSYTRGPDGSMTGPNKGRSTSTGKFDKNGEEIYQRDSGGYYIVDENGIQRSVKSPYERLEANDTGYNRPYLRKQTIEAIEANYTKLPNGDYYNPVTDVTIKGPIDIGHAYGWEHRRLELAAKELNMTQKQFNAYINAHPEHFRLENMSRNRSHYDEMPGKDQINDIVSEMKNDLQQGKLDNE</sequence>
<proteinExistence type="predicted"/>
<evidence type="ECO:0000313" key="3">
    <source>
        <dbReference type="EMBL" id="SUD90600.1"/>
    </source>
</evidence>
<keyword evidence="4" id="KW-1185">Reference proteome</keyword>
<accession>A0A379LJ09</accession>
<evidence type="ECO:0000259" key="2">
    <source>
        <dbReference type="Pfam" id="PF14410"/>
    </source>
</evidence>
<gene>
    <name evidence="3" type="ORF">NCTC10526_00934</name>
</gene>
<dbReference type="EMBL" id="UGVC01000001">
    <property type="protein sequence ID" value="SUD90600.1"/>
    <property type="molecule type" value="Genomic_DNA"/>
</dbReference>
<feature type="region of interest" description="Disordered" evidence="1">
    <location>
        <begin position="1"/>
        <end position="58"/>
    </location>
</feature>
<evidence type="ECO:0000256" key="1">
    <source>
        <dbReference type="SAM" id="MobiDB-lite"/>
    </source>
</evidence>
<protein>
    <recommendedName>
        <fullName evidence="2">Toxin YqcG C-terminal domain-containing protein</fullName>
    </recommendedName>
</protein>
<reference evidence="3 4" key="1">
    <citation type="submission" date="2018-06" db="EMBL/GenBank/DDBJ databases">
        <authorList>
            <consortium name="Pathogen Informatics"/>
            <person name="Doyle S."/>
        </authorList>
    </citation>
    <scope>NUCLEOTIDE SEQUENCE [LARGE SCALE GENOMIC DNA]</scope>
    <source>
        <strain evidence="3 4">NCTC10526</strain>
    </source>
</reference>
<feature type="domain" description="Toxin YqcG C-terminal" evidence="2">
    <location>
        <begin position="117"/>
        <end position="182"/>
    </location>
</feature>